<reference evidence="2" key="1">
    <citation type="journal article" date="2022" name="bioRxiv">
        <title>Sequencing and chromosome-scale assembly of the giantPleurodeles waltlgenome.</title>
        <authorList>
            <person name="Brown T."/>
            <person name="Elewa A."/>
            <person name="Iarovenko S."/>
            <person name="Subramanian E."/>
            <person name="Araus A.J."/>
            <person name="Petzold A."/>
            <person name="Susuki M."/>
            <person name="Suzuki K.-i.T."/>
            <person name="Hayashi T."/>
            <person name="Toyoda A."/>
            <person name="Oliveira C."/>
            <person name="Osipova E."/>
            <person name="Leigh N.D."/>
            <person name="Simon A."/>
            <person name="Yun M.H."/>
        </authorList>
    </citation>
    <scope>NUCLEOTIDE SEQUENCE</scope>
    <source>
        <strain evidence="2">20211129_DDA</strain>
        <tissue evidence="2">Liver</tissue>
    </source>
</reference>
<proteinExistence type="predicted"/>
<dbReference type="AlphaFoldDB" id="A0AAV7QLG1"/>
<evidence type="ECO:0000313" key="2">
    <source>
        <dbReference type="EMBL" id="KAJ1141387.1"/>
    </source>
</evidence>
<comment type="caution">
    <text evidence="2">The sequence shown here is derived from an EMBL/GenBank/DDBJ whole genome shotgun (WGS) entry which is preliminary data.</text>
</comment>
<feature type="compositionally biased region" description="Polar residues" evidence="1">
    <location>
        <begin position="50"/>
        <end position="59"/>
    </location>
</feature>
<feature type="region of interest" description="Disordered" evidence="1">
    <location>
        <begin position="1"/>
        <end position="76"/>
    </location>
</feature>
<keyword evidence="3" id="KW-1185">Reference proteome</keyword>
<sequence>MAENCGPNKRCGTASNNKGRHQEEVEQPTGKGPKYKPHSQEKQGPRVSGSGHTVQGTQTQEDRDSERTAVRQGEDRLRELTVLEELTNVLGAYQQSQDKMGQILDTMQENQ</sequence>
<gene>
    <name evidence="2" type="ORF">NDU88_007720</name>
</gene>
<evidence type="ECO:0000256" key="1">
    <source>
        <dbReference type="SAM" id="MobiDB-lite"/>
    </source>
</evidence>
<dbReference type="Proteomes" id="UP001066276">
    <property type="component" value="Chromosome 6"/>
</dbReference>
<organism evidence="2 3">
    <name type="scientific">Pleurodeles waltl</name>
    <name type="common">Iberian ribbed newt</name>
    <dbReference type="NCBI Taxonomy" id="8319"/>
    <lineage>
        <taxon>Eukaryota</taxon>
        <taxon>Metazoa</taxon>
        <taxon>Chordata</taxon>
        <taxon>Craniata</taxon>
        <taxon>Vertebrata</taxon>
        <taxon>Euteleostomi</taxon>
        <taxon>Amphibia</taxon>
        <taxon>Batrachia</taxon>
        <taxon>Caudata</taxon>
        <taxon>Salamandroidea</taxon>
        <taxon>Salamandridae</taxon>
        <taxon>Pleurodelinae</taxon>
        <taxon>Pleurodeles</taxon>
    </lineage>
</organism>
<accession>A0AAV7QLG1</accession>
<dbReference type="EMBL" id="JANPWB010000010">
    <property type="protein sequence ID" value="KAJ1141387.1"/>
    <property type="molecule type" value="Genomic_DNA"/>
</dbReference>
<feature type="compositionally biased region" description="Basic and acidic residues" evidence="1">
    <location>
        <begin position="60"/>
        <end position="76"/>
    </location>
</feature>
<name>A0AAV7QLG1_PLEWA</name>
<protein>
    <submittedName>
        <fullName evidence="2">Uncharacterized protein</fullName>
    </submittedName>
</protein>
<evidence type="ECO:0000313" key="3">
    <source>
        <dbReference type="Proteomes" id="UP001066276"/>
    </source>
</evidence>